<keyword evidence="3 8" id="KW-0028">Amino-acid biosynthesis</keyword>
<evidence type="ECO:0000313" key="10">
    <source>
        <dbReference type="EMBL" id="MFC2973323.1"/>
    </source>
</evidence>
<feature type="active site" description="Proton acceptor" evidence="8">
    <location>
        <position position="60"/>
    </location>
</feature>
<dbReference type="SUPFAM" id="SSF51366">
    <property type="entry name" value="Ribulose-phoshate binding barrel"/>
    <property type="match status" value="1"/>
</dbReference>
<dbReference type="Gene3D" id="3.20.20.70">
    <property type="entry name" value="Aldolase class I"/>
    <property type="match status" value="1"/>
</dbReference>
<comment type="subunit">
    <text evidence="2 8">Tetramer of two alpha and two beta chains.</text>
</comment>
<comment type="similarity">
    <text evidence="8 9">Belongs to the TrpA family.</text>
</comment>
<keyword evidence="11" id="KW-1185">Reference proteome</keyword>
<dbReference type="Proteomes" id="UP001595457">
    <property type="component" value="Unassembled WGS sequence"/>
</dbReference>
<dbReference type="HAMAP" id="MF_00131">
    <property type="entry name" value="Trp_synth_alpha"/>
    <property type="match status" value="1"/>
</dbReference>
<comment type="pathway">
    <text evidence="1 8">Amino-acid biosynthesis; L-tryptophan biosynthesis; L-tryptophan from chorismate: step 5/5.</text>
</comment>
<dbReference type="NCBIfam" id="TIGR00262">
    <property type="entry name" value="trpA"/>
    <property type="match status" value="1"/>
</dbReference>
<dbReference type="RefSeq" id="WP_377815008.1">
    <property type="nucleotide sequence ID" value="NZ_JBHRSJ010000029.1"/>
</dbReference>
<gene>
    <name evidence="8 10" type="primary">trpA</name>
    <name evidence="10" type="ORF">ACFOJE_14030</name>
</gene>
<dbReference type="InterPro" id="IPR018204">
    <property type="entry name" value="Trp_synthase_alpha_AS"/>
</dbReference>
<dbReference type="Pfam" id="PF00290">
    <property type="entry name" value="Trp_syntA"/>
    <property type="match status" value="1"/>
</dbReference>
<comment type="function">
    <text evidence="8">The alpha subunit is responsible for the aldol cleavage of indoleglycerol phosphate to indole and glyceraldehyde 3-phosphate.</text>
</comment>
<comment type="catalytic activity">
    <reaction evidence="7 8">
        <text>(1S,2R)-1-C-(indol-3-yl)glycerol 3-phosphate + L-serine = D-glyceraldehyde 3-phosphate + L-tryptophan + H2O</text>
        <dbReference type="Rhea" id="RHEA:10532"/>
        <dbReference type="ChEBI" id="CHEBI:15377"/>
        <dbReference type="ChEBI" id="CHEBI:33384"/>
        <dbReference type="ChEBI" id="CHEBI:57912"/>
        <dbReference type="ChEBI" id="CHEBI:58866"/>
        <dbReference type="ChEBI" id="CHEBI:59776"/>
        <dbReference type="EC" id="4.2.1.20"/>
    </reaction>
</comment>
<accession>A0ABV7AW88</accession>
<comment type="caution">
    <text evidence="10">The sequence shown here is derived from an EMBL/GenBank/DDBJ whole genome shotgun (WGS) entry which is preliminary data.</text>
</comment>
<name>A0ABV7AW88_9GAMM</name>
<keyword evidence="5 8" id="KW-0057">Aromatic amino acid biosynthesis</keyword>
<sequence>MSRLQTRFAELKQEGRAALVTFVTAGDPSYDTSLAILKGLPKAGADVIELGMPFTDPMADGPAIQLANLRALAGKQNMLKTLQMVREFRRDDAHTPLVLMGYFNPIHHYGVARFVEDAKAAGVDGLIVVDLPPEHNEDLCDPAQAAGIDFIRLTTPTTGDARLPTVLEGSSGFVYYVSVAGVTGAGSATVEHVEQAVARLKRHTDLPVCVGFGIRSPEHAATIARLADGVVVGSALIDRIAKADSGEQAIDGVLGLCRELADGVRGARR</sequence>
<evidence type="ECO:0000313" key="11">
    <source>
        <dbReference type="Proteomes" id="UP001595457"/>
    </source>
</evidence>
<evidence type="ECO:0000256" key="9">
    <source>
        <dbReference type="RuleBase" id="RU003662"/>
    </source>
</evidence>
<dbReference type="InterPro" id="IPR002028">
    <property type="entry name" value="Trp_synthase_suA"/>
</dbReference>
<evidence type="ECO:0000256" key="2">
    <source>
        <dbReference type="ARBA" id="ARBA00011270"/>
    </source>
</evidence>
<evidence type="ECO:0000256" key="7">
    <source>
        <dbReference type="ARBA" id="ARBA00049047"/>
    </source>
</evidence>
<dbReference type="EMBL" id="JBHRSJ010000029">
    <property type="protein sequence ID" value="MFC2973323.1"/>
    <property type="molecule type" value="Genomic_DNA"/>
</dbReference>
<evidence type="ECO:0000256" key="4">
    <source>
        <dbReference type="ARBA" id="ARBA00022822"/>
    </source>
</evidence>
<dbReference type="PROSITE" id="PS00167">
    <property type="entry name" value="TRP_SYNTHASE_ALPHA"/>
    <property type="match status" value="1"/>
</dbReference>
<evidence type="ECO:0000256" key="6">
    <source>
        <dbReference type="ARBA" id="ARBA00023239"/>
    </source>
</evidence>
<evidence type="ECO:0000256" key="1">
    <source>
        <dbReference type="ARBA" id="ARBA00004733"/>
    </source>
</evidence>
<dbReference type="EC" id="4.2.1.20" evidence="8"/>
<dbReference type="PANTHER" id="PTHR43406">
    <property type="entry name" value="TRYPTOPHAN SYNTHASE, ALPHA CHAIN"/>
    <property type="match status" value="1"/>
</dbReference>
<evidence type="ECO:0000256" key="5">
    <source>
        <dbReference type="ARBA" id="ARBA00023141"/>
    </source>
</evidence>
<feature type="active site" description="Proton acceptor" evidence="8">
    <location>
        <position position="49"/>
    </location>
</feature>
<dbReference type="CDD" id="cd04724">
    <property type="entry name" value="Tryptophan_synthase_alpha"/>
    <property type="match status" value="1"/>
</dbReference>
<evidence type="ECO:0000256" key="3">
    <source>
        <dbReference type="ARBA" id="ARBA00022605"/>
    </source>
</evidence>
<keyword evidence="4 8" id="KW-0822">Tryptophan biosynthesis</keyword>
<dbReference type="InterPro" id="IPR011060">
    <property type="entry name" value="RibuloseP-bd_barrel"/>
</dbReference>
<dbReference type="InterPro" id="IPR013785">
    <property type="entry name" value="Aldolase_TIM"/>
</dbReference>
<dbReference type="PANTHER" id="PTHR43406:SF1">
    <property type="entry name" value="TRYPTOPHAN SYNTHASE ALPHA CHAIN, CHLOROPLASTIC"/>
    <property type="match status" value="1"/>
</dbReference>
<evidence type="ECO:0000256" key="8">
    <source>
        <dbReference type="HAMAP-Rule" id="MF_00131"/>
    </source>
</evidence>
<proteinExistence type="inferred from homology"/>
<reference evidence="11" key="1">
    <citation type="journal article" date="2019" name="Int. J. Syst. Evol. Microbiol.">
        <title>The Global Catalogue of Microorganisms (GCM) 10K type strain sequencing project: providing services to taxonomists for standard genome sequencing and annotation.</title>
        <authorList>
            <consortium name="The Broad Institute Genomics Platform"/>
            <consortium name="The Broad Institute Genome Sequencing Center for Infectious Disease"/>
            <person name="Wu L."/>
            <person name="Ma J."/>
        </authorList>
    </citation>
    <scope>NUCLEOTIDE SEQUENCE [LARGE SCALE GENOMIC DNA]</scope>
    <source>
        <strain evidence="11">KCTC 62195</strain>
    </source>
</reference>
<dbReference type="GO" id="GO:0004834">
    <property type="term" value="F:tryptophan synthase activity"/>
    <property type="evidence" value="ECO:0007669"/>
    <property type="project" value="UniProtKB-EC"/>
</dbReference>
<keyword evidence="6 8" id="KW-0456">Lyase</keyword>
<organism evidence="10 11">
    <name type="scientific">Azotobacter bryophylli</name>
    <dbReference type="NCBI Taxonomy" id="1986537"/>
    <lineage>
        <taxon>Bacteria</taxon>
        <taxon>Pseudomonadati</taxon>
        <taxon>Pseudomonadota</taxon>
        <taxon>Gammaproteobacteria</taxon>
        <taxon>Pseudomonadales</taxon>
        <taxon>Pseudomonadaceae</taxon>
        <taxon>Azotobacter</taxon>
    </lineage>
</organism>
<protein>
    <recommendedName>
        <fullName evidence="8">Tryptophan synthase alpha chain</fullName>
        <ecNumber evidence="8">4.2.1.20</ecNumber>
    </recommendedName>
</protein>